<name>A0A3G1L221_FORW1</name>
<evidence type="ECO:0000256" key="9">
    <source>
        <dbReference type="ARBA" id="ARBA00023204"/>
    </source>
</evidence>
<feature type="domain" description="Nudix hydrolase" evidence="12">
    <location>
        <begin position="1"/>
        <end position="109"/>
    </location>
</feature>
<organism evidence="13 14">
    <name type="scientific">Formimonas warabiya</name>
    <dbReference type="NCBI Taxonomy" id="1761012"/>
    <lineage>
        <taxon>Bacteria</taxon>
        <taxon>Bacillati</taxon>
        <taxon>Bacillota</taxon>
        <taxon>Clostridia</taxon>
        <taxon>Eubacteriales</taxon>
        <taxon>Peptococcaceae</taxon>
        <taxon>Candidatus Formimonas</taxon>
    </lineage>
</organism>
<dbReference type="GO" id="GO:0035539">
    <property type="term" value="F:8-oxo-7,8-dihydrodeoxyguanosine triphosphate pyrophosphatase activity"/>
    <property type="evidence" value="ECO:0007669"/>
    <property type="project" value="UniProtKB-EC"/>
</dbReference>
<dbReference type="Gene3D" id="3.90.79.10">
    <property type="entry name" value="Nucleoside Triphosphate Pyrophosphohydrolase"/>
    <property type="match status" value="1"/>
</dbReference>
<dbReference type="PRINTS" id="PR00502">
    <property type="entry name" value="NUDIXFAMILY"/>
</dbReference>
<evidence type="ECO:0000256" key="1">
    <source>
        <dbReference type="ARBA" id="ARBA00001946"/>
    </source>
</evidence>
<comment type="catalytic activity">
    <reaction evidence="10">
        <text>8-oxo-dGTP + H2O = 8-oxo-dGMP + diphosphate + H(+)</text>
        <dbReference type="Rhea" id="RHEA:31575"/>
        <dbReference type="ChEBI" id="CHEBI:15377"/>
        <dbReference type="ChEBI" id="CHEBI:15378"/>
        <dbReference type="ChEBI" id="CHEBI:33019"/>
        <dbReference type="ChEBI" id="CHEBI:63224"/>
        <dbReference type="ChEBI" id="CHEBI:77896"/>
        <dbReference type="EC" id="3.6.1.55"/>
    </reaction>
</comment>
<evidence type="ECO:0000256" key="3">
    <source>
        <dbReference type="ARBA" id="ARBA00022457"/>
    </source>
</evidence>
<dbReference type="PROSITE" id="PS00893">
    <property type="entry name" value="NUDIX_BOX"/>
    <property type="match status" value="1"/>
</dbReference>
<evidence type="ECO:0000256" key="7">
    <source>
        <dbReference type="ARBA" id="ARBA00022801"/>
    </source>
</evidence>
<evidence type="ECO:0000256" key="2">
    <source>
        <dbReference type="ARBA" id="ARBA00005582"/>
    </source>
</evidence>
<evidence type="ECO:0000259" key="12">
    <source>
        <dbReference type="PROSITE" id="PS51462"/>
    </source>
</evidence>
<keyword evidence="4" id="KW-0235">DNA replication</keyword>
<dbReference type="EMBL" id="CP017634">
    <property type="protein sequence ID" value="ATW28842.1"/>
    <property type="molecule type" value="Genomic_DNA"/>
</dbReference>
<accession>A0A3G1L221</accession>
<dbReference type="InterPro" id="IPR020476">
    <property type="entry name" value="Nudix_hydrolase"/>
</dbReference>
<dbReference type="InterPro" id="IPR020084">
    <property type="entry name" value="NUDIX_hydrolase_CS"/>
</dbReference>
<comment type="cofactor">
    <cofactor evidence="1">
        <name>Mg(2+)</name>
        <dbReference type="ChEBI" id="CHEBI:18420"/>
    </cofactor>
</comment>
<dbReference type="GO" id="GO:0006260">
    <property type="term" value="P:DNA replication"/>
    <property type="evidence" value="ECO:0007669"/>
    <property type="project" value="UniProtKB-KW"/>
</dbReference>
<dbReference type="GO" id="GO:0044715">
    <property type="term" value="F:8-oxo-dGDP phosphatase activity"/>
    <property type="evidence" value="ECO:0007669"/>
    <property type="project" value="TreeGrafter"/>
</dbReference>
<dbReference type="AlphaFoldDB" id="A0A3G1L221"/>
<evidence type="ECO:0000256" key="8">
    <source>
        <dbReference type="ARBA" id="ARBA00022842"/>
    </source>
</evidence>
<dbReference type="PROSITE" id="PS51462">
    <property type="entry name" value="NUDIX"/>
    <property type="match status" value="1"/>
</dbReference>
<evidence type="ECO:0000256" key="5">
    <source>
        <dbReference type="ARBA" id="ARBA00022723"/>
    </source>
</evidence>
<dbReference type="InterPro" id="IPR015797">
    <property type="entry name" value="NUDIX_hydrolase-like_dom_sf"/>
</dbReference>
<dbReference type="InterPro" id="IPR000086">
    <property type="entry name" value="NUDIX_hydrolase_dom"/>
</dbReference>
<dbReference type="GO" id="GO:0044716">
    <property type="term" value="F:8-oxo-GDP phosphatase activity"/>
    <property type="evidence" value="ECO:0007669"/>
    <property type="project" value="TreeGrafter"/>
</dbReference>
<sequence length="110" mass="12684">MAQRQEGAHQGLKWEFPGGKLEFGETPEQCLVREIQEELNIEIKIDQLFQVVSHVYGERQVVLICYRCSYLSGALDAKECHNFCWVEKKDLMNYDLAPADIPVAQNLLKK</sequence>
<dbReference type="Proteomes" id="UP000323521">
    <property type="component" value="Chromosome"/>
</dbReference>
<protein>
    <recommendedName>
        <fullName evidence="11">8-oxo-dGTP diphosphatase</fullName>
        <ecNumber evidence="11">3.6.1.55</ecNumber>
    </recommendedName>
</protein>
<gene>
    <name evidence="13" type="ORF">DCMF_23215</name>
</gene>
<dbReference type="GO" id="GO:0046872">
    <property type="term" value="F:metal ion binding"/>
    <property type="evidence" value="ECO:0007669"/>
    <property type="project" value="UniProtKB-KW"/>
</dbReference>
<proteinExistence type="inferred from homology"/>
<reference evidence="13 14" key="1">
    <citation type="submission" date="2016-10" db="EMBL/GenBank/DDBJ databases">
        <title>Complete Genome Sequence of Peptococcaceae strain DCMF.</title>
        <authorList>
            <person name="Edwards R.J."/>
            <person name="Holland S.I."/>
            <person name="Deshpande N.P."/>
            <person name="Wong Y.K."/>
            <person name="Ertan H."/>
            <person name="Manefield M."/>
            <person name="Russell T.L."/>
            <person name="Lee M.J."/>
        </authorList>
    </citation>
    <scope>NUCLEOTIDE SEQUENCE [LARGE SCALE GENOMIC DNA]</scope>
    <source>
        <strain evidence="13 14">DCMF</strain>
    </source>
</reference>
<keyword evidence="9" id="KW-0234">DNA repair</keyword>
<dbReference type="GO" id="GO:0006281">
    <property type="term" value="P:DNA repair"/>
    <property type="evidence" value="ECO:0007669"/>
    <property type="project" value="UniProtKB-KW"/>
</dbReference>
<dbReference type="InterPro" id="IPR029119">
    <property type="entry name" value="MutY_C"/>
</dbReference>
<dbReference type="PANTHER" id="PTHR47707:SF1">
    <property type="entry name" value="NUDIX HYDROLASE FAMILY PROTEIN"/>
    <property type="match status" value="1"/>
</dbReference>
<evidence type="ECO:0000313" key="14">
    <source>
        <dbReference type="Proteomes" id="UP000323521"/>
    </source>
</evidence>
<dbReference type="InterPro" id="IPR047127">
    <property type="entry name" value="MutT-like"/>
</dbReference>
<keyword evidence="3" id="KW-0515">Mutator protein</keyword>
<dbReference type="KEGG" id="fwa:DCMF_23215"/>
<comment type="similarity">
    <text evidence="2">Belongs to the Nudix hydrolase family.</text>
</comment>
<evidence type="ECO:0000256" key="11">
    <source>
        <dbReference type="ARBA" id="ARBA00038905"/>
    </source>
</evidence>
<evidence type="ECO:0000256" key="6">
    <source>
        <dbReference type="ARBA" id="ARBA00022763"/>
    </source>
</evidence>
<keyword evidence="8" id="KW-0460">Magnesium</keyword>
<keyword evidence="7 13" id="KW-0378">Hydrolase</keyword>
<dbReference type="EC" id="3.6.1.55" evidence="11"/>
<keyword evidence="6" id="KW-0227">DNA damage</keyword>
<dbReference type="Pfam" id="PF14815">
    <property type="entry name" value="NUDIX_4"/>
    <property type="match status" value="1"/>
</dbReference>
<dbReference type="GO" id="GO:0008413">
    <property type="term" value="F:8-oxo-7,8-dihydroguanosine triphosphate pyrophosphatase activity"/>
    <property type="evidence" value="ECO:0007669"/>
    <property type="project" value="TreeGrafter"/>
</dbReference>
<evidence type="ECO:0000256" key="10">
    <source>
        <dbReference type="ARBA" id="ARBA00035861"/>
    </source>
</evidence>
<keyword evidence="14" id="KW-1185">Reference proteome</keyword>
<evidence type="ECO:0000256" key="4">
    <source>
        <dbReference type="ARBA" id="ARBA00022705"/>
    </source>
</evidence>
<dbReference type="SUPFAM" id="SSF55811">
    <property type="entry name" value="Nudix"/>
    <property type="match status" value="1"/>
</dbReference>
<dbReference type="PANTHER" id="PTHR47707">
    <property type="entry name" value="8-OXO-DGTP DIPHOSPHATASE"/>
    <property type="match status" value="1"/>
</dbReference>
<keyword evidence="5" id="KW-0479">Metal-binding</keyword>
<evidence type="ECO:0000313" key="13">
    <source>
        <dbReference type="EMBL" id="ATW28842.1"/>
    </source>
</evidence>
<dbReference type="CDD" id="cd03425">
    <property type="entry name" value="NUDIX_MutT_NudA_like"/>
    <property type="match status" value="1"/>
</dbReference>